<dbReference type="PANTHER" id="PTHR34387">
    <property type="entry name" value="SLR1258 PROTEIN"/>
    <property type="match status" value="1"/>
</dbReference>
<name>A0A2T5BR62_9RHOB</name>
<protein>
    <recommendedName>
        <fullName evidence="4">Secreted protein</fullName>
    </recommendedName>
</protein>
<dbReference type="Pfam" id="PF04402">
    <property type="entry name" value="SIMPL"/>
    <property type="match status" value="1"/>
</dbReference>
<dbReference type="PANTHER" id="PTHR34387:SF1">
    <property type="entry name" value="PERIPLASMIC IMMUNOGENIC PROTEIN"/>
    <property type="match status" value="1"/>
</dbReference>
<dbReference type="Gene3D" id="3.30.70.2970">
    <property type="entry name" value="Protein of unknown function (DUF541), domain 2"/>
    <property type="match status" value="1"/>
</dbReference>
<dbReference type="InterPro" id="IPR007497">
    <property type="entry name" value="SIMPL/DUF541"/>
</dbReference>
<keyword evidence="1" id="KW-0732">Signal</keyword>
<feature type="chain" id="PRO_5015778816" description="Secreted protein" evidence="1">
    <location>
        <begin position="20"/>
        <end position="224"/>
    </location>
</feature>
<evidence type="ECO:0000313" key="3">
    <source>
        <dbReference type="Proteomes" id="UP000243859"/>
    </source>
</evidence>
<proteinExistence type="predicted"/>
<gene>
    <name evidence="2" type="ORF">C8N32_11017</name>
</gene>
<organism evidence="2 3">
    <name type="scientific">Rhodovulum imhoffii</name>
    <dbReference type="NCBI Taxonomy" id="365340"/>
    <lineage>
        <taxon>Bacteria</taxon>
        <taxon>Pseudomonadati</taxon>
        <taxon>Pseudomonadota</taxon>
        <taxon>Alphaproteobacteria</taxon>
        <taxon>Rhodobacterales</taxon>
        <taxon>Paracoccaceae</taxon>
        <taxon>Rhodovulum</taxon>
    </lineage>
</organism>
<keyword evidence="3" id="KW-1185">Reference proteome</keyword>
<feature type="signal peptide" evidence="1">
    <location>
        <begin position="1"/>
        <end position="19"/>
    </location>
</feature>
<evidence type="ECO:0008006" key="4">
    <source>
        <dbReference type="Google" id="ProtNLM"/>
    </source>
</evidence>
<evidence type="ECO:0000256" key="1">
    <source>
        <dbReference type="SAM" id="SignalP"/>
    </source>
</evidence>
<reference evidence="2 3" key="1">
    <citation type="submission" date="2018-04" db="EMBL/GenBank/DDBJ databases">
        <title>Genomic Encyclopedia of Archaeal and Bacterial Type Strains, Phase II (KMG-II): from individual species to whole genera.</title>
        <authorList>
            <person name="Goeker M."/>
        </authorList>
    </citation>
    <scope>NUCLEOTIDE SEQUENCE [LARGE SCALE GENOMIC DNA]</scope>
    <source>
        <strain evidence="2 3">DSM 18064</strain>
    </source>
</reference>
<comment type="caution">
    <text evidence="2">The sequence shown here is derived from an EMBL/GenBank/DDBJ whole genome shotgun (WGS) entry which is preliminary data.</text>
</comment>
<dbReference type="Proteomes" id="UP000243859">
    <property type="component" value="Unassembled WGS sequence"/>
</dbReference>
<evidence type="ECO:0000313" key="2">
    <source>
        <dbReference type="EMBL" id="PTN01736.1"/>
    </source>
</evidence>
<dbReference type="GO" id="GO:0006974">
    <property type="term" value="P:DNA damage response"/>
    <property type="evidence" value="ECO:0007669"/>
    <property type="project" value="TreeGrafter"/>
</dbReference>
<dbReference type="EMBL" id="QAAA01000010">
    <property type="protein sequence ID" value="PTN01736.1"/>
    <property type="molecule type" value="Genomic_DNA"/>
</dbReference>
<accession>A0A2T5BR62</accession>
<sequence length="224" mass="23520">MRLVSLFVLFFLISPMAWAENARLTVSASASVETAPDIARVTLGTIHRAGNAADAMAKVSADAEAIIAQLTGAGVDSADVQTGSLTLGPAWDHRETPPRQTGFEAGTTLILSVRDLPRLGALLDTLIDSGANRLDGVQFDIADPAPLLDTARRNAVVKARHKAEVLAEAAGQRLGPLISITETRHALPRPVMMDAARGSSIPIAPGEISLSAEVTLVYALQPDM</sequence>
<dbReference type="Gene3D" id="3.30.110.170">
    <property type="entry name" value="Protein of unknown function (DUF541), domain 1"/>
    <property type="match status" value="1"/>
</dbReference>
<dbReference type="OrthoDB" id="9813144at2"/>
<dbReference type="InterPro" id="IPR052022">
    <property type="entry name" value="26kDa_periplasmic_antigen"/>
</dbReference>
<dbReference type="RefSeq" id="WP_107892714.1">
    <property type="nucleotide sequence ID" value="NZ_NHSI01000059.1"/>
</dbReference>
<dbReference type="AlphaFoldDB" id="A0A2T5BR62"/>